<keyword evidence="2" id="KW-0328">Glycosyltransferase</keyword>
<proteinExistence type="inferred from homology"/>
<sequence>MLLEKGFSRQVLLLRRRQVWTERGPPLGCRIGRIRQSVNLSVCLSFTVVRLSDRQQAFAACNKRMARLFGLALVGCLLLTPQLAVSGRPTSRIETSSGRDETELPSLLLVMLVRNKAHLLRYVFGCLERLDYPKRQIHLFLRTDCNLDDSPRQIEQWLAGWASAYASVDYAHAGGGERAFGPTANGMAQEQQKSMKYVGDADCCHANTSRREQPTCREAGPVDCAEGVNAWPPGRQIHVAQLYQSAVSAGRRLAVDFLLLLDADVLLTEADVLLGLVGAVRRENALVVGPLLDCPSQPGRANFRLDWPPRRPASDESAWPDLAHELIRARVRPGLHAVGLVHSTLLVQVSALNGADIWPCDDLLPFTSSSSSSSSSSSLMDGRYFAVLALAAA</sequence>
<dbReference type="SUPFAM" id="SSF53448">
    <property type="entry name" value="Nucleotide-diphospho-sugar transferases"/>
    <property type="match status" value="1"/>
</dbReference>
<dbReference type="OrthoDB" id="47375at2759"/>
<dbReference type="EMBL" id="CAAALY010258891">
    <property type="protein sequence ID" value="VEL38753.1"/>
    <property type="molecule type" value="Genomic_DNA"/>
</dbReference>
<dbReference type="Proteomes" id="UP000784294">
    <property type="component" value="Unassembled WGS sequence"/>
</dbReference>
<accession>A0A3S5AJW2</accession>
<dbReference type="PANTHER" id="PTHR10730:SF53">
    <property type="entry name" value="GLYCOSYLTRANSFERASE 25 FAMILY MEMBER"/>
    <property type="match status" value="1"/>
</dbReference>
<evidence type="ECO:0000313" key="4">
    <source>
        <dbReference type="EMBL" id="VEL38753.1"/>
    </source>
</evidence>
<dbReference type="AlphaFoldDB" id="A0A3S5AJW2"/>
<feature type="non-terminal residue" evidence="4">
    <location>
        <position position="393"/>
    </location>
</feature>
<evidence type="ECO:0000256" key="2">
    <source>
        <dbReference type="ARBA" id="ARBA00022676"/>
    </source>
</evidence>
<evidence type="ECO:0000256" key="1">
    <source>
        <dbReference type="ARBA" id="ARBA00006721"/>
    </source>
</evidence>
<evidence type="ECO:0000313" key="5">
    <source>
        <dbReference type="Proteomes" id="UP000784294"/>
    </source>
</evidence>
<reference evidence="4" key="1">
    <citation type="submission" date="2018-11" db="EMBL/GenBank/DDBJ databases">
        <authorList>
            <consortium name="Pathogen Informatics"/>
        </authorList>
    </citation>
    <scope>NUCLEOTIDE SEQUENCE</scope>
</reference>
<comment type="similarity">
    <text evidence="1">Belongs to the glycosyltransferase 25 family.</text>
</comment>
<dbReference type="InterPro" id="IPR050757">
    <property type="entry name" value="Collagen_mod_GT25"/>
</dbReference>
<dbReference type="PANTHER" id="PTHR10730">
    <property type="entry name" value="PROCOLLAGEN-LYSINE,2-OXOGLUTARATE 5-DIOXYGENASE/GLYCOSYLTRANSFERASE 25 FAMILY MEMBER"/>
    <property type="match status" value="1"/>
</dbReference>
<evidence type="ECO:0000256" key="3">
    <source>
        <dbReference type="ARBA" id="ARBA00022679"/>
    </source>
</evidence>
<protein>
    <submittedName>
        <fullName evidence="4">Uncharacterized protein</fullName>
    </submittedName>
</protein>
<gene>
    <name evidence="4" type="ORF">PXEA_LOCUS32193</name>
</gene>
<organism evidence="4 5">
    <name type="scientific">Protopolystoma xenopodis</name>
    <dbReference type="NCBI Taxonomy" id="117903"/>
    <lineage>
        <taxon>Eukaryota</taxon>
        <taxon>Metazoa</taxon>
        <taxon>Spiralia</taxon>
        <taxon>Lophotrochozoa</taxon>
        <taxon>Platyhelminthes</taxon>
        <taxon>Monogenea</taxon>
        <taxon>Polyopisthocotylea</taxon>
        <taxon>Polystomatidea</taxon>
        <taxon>Polystomatidae</taxon>
        <taxon>Protopolystoma</taxon>
    </lineage>
</organism>
<keyword evidence="3" id="KW-0808">Transferase</keyword>
<name>A0A3S5AJW2_9PLAT</name>
<dbReference type="InterPro" id="IPR029044">
    <property type="entry name" value="Nucleotide-diphossugar_trans"/>
</dbReference>
<dbReference type="GO" id="GO:0016740">
    <property type="term" value="F:transferase activity"/>
    <property type="evidence" value="ECO:0007669"/>
    <property type="project" value="UniProtKB-KW"/>
</dbReference>
<keyword evidence="5" id="KW-1185">Reference proteome</keyword>
<comment type="caution">
    <text evidence="4">The sequence shown here is derived from an EMBL/GenBank/DDBJ whole genome shotgun (WGS) entry which is preliminary data.</text>
</comment>